<accession>A0ABT9AFB3</accession>
<sequence>MDDPLEALLALEVVNEERVLGLVDEYQLLCHYLGFAPELRTPFLSPIRGEGRGSFSLFASTRAPGKCEFLWKDSGNGKSGNVFHLIQVLYSLSSKQEVFKQIDRDFHLYLFPGNDYGEGKVPILHHEKPTPKAPAQIRVKSQEFTREALQYWAGYGIGVELLTQYRVSQVSHFWTQPHQLEPFTPKGMMFSFKIGNRYKLYQPYSKDLKFLNSLAEYMVEGWLQLTPGLGDLCVITKSTKDVLVLRSYGYEAVAARSETTPILPRQLQLLEEKYKRLVVMYDNDITKEVNVGQVQASKYHYPSIKVPDELAWKKMKDISDVRKEMGEDYTRQLLKTLLT</sequence>
<organism evidence="1 2">
    <name type="scientific">Hymenobacter mellowenesis</name>
    <dbReference type="NCBI Taxonomy" id="3063995"/>
    <lineage>
        <taxon>Bacteria</taxon>
        <taxon>Pseudomonadati</taxon>
        <taxon>Bacteroidota</taxon>
        <taxon>Cytophagia</taxon>
        <taxon>Cytophagales</taxon>
        <taxon>Hymenobacteraceae</taxon>
        <taxon>Hymenobacter</taxon>
    </lineage>
</organism>
<reference evidence="1" key="1">
    <citation type="submission" date="2023-07" db="EMBL/GenBank/DDBJ databases">
        <authorList>
            <person name="Kim M.K."/>
        </authorList>
    </citation>
    <scope>NUCLEOTIDE SEQUENCE</scope>
    <source>
        <strain evidence="1">M29</strain>
    </source>
</reference>
<name>A0ABT9AFB3_9BACT</name>
<dbReference type="EMBL" id="JAUQSX010000007">
    <property type="protein sequence ID" value="MDO7847671.1"/>
    <property type="molecule type" value="Genomic_DNA"/>
</dbReference>
<evidence type="ECO:0000313" key="2">
    <source>
        <dbReference type="Proteomes" id="UP001167796"/>
    </source>
</evidence>
<dbReference type="RefSeq" id="WP_305012351.1">
    <property type="nucleotide sequence ID" value="NZ_JAUQSX010000007.1"/>
</dbReference>
<proteinExistence type="predicted"/>
<evidence type="ECO:0008006" key="3">
    <source>
        <dbReference type="Google" id="ProtNLM"/>
    </source>
</evidence>
<dbReference type="Proteomes" id="UP001167796">
    <property type="component" value="Unassembled WGS sequence"/>
</dbReference>
<keyword evidence="2" id="KW-1185">Reference proteome</keyword>
<gene>
    <name evidence="1" type="ORF">Q5H92_14980</name>
</gene>
<evidence type="ECO:0000313" key="1">
    <source>
        <dbReference type="EMBL" id="MDO7847671.1"/>
    </source>
</evidence>
<protein>
    <recommendedName>
        <fullName evidence="3">Toprim domain-containing protein</fullName>
    </recommendedName>
</protein>
<comment type="caution">
    <text evidence="1">The sequence shown here is derived from an EMBL/GenBank/DDBJ whole genome shotgun (WGS) entry which is preliminary data.</text>
</comment>